<evidence type="ECO:0000313" key="13">
    <source>
        <dbReference type="EMBL" id="MQQ07585.1"/>
    </source>
</evidence>
<comment type="function">
    <text evidence="1 11">Involved in lipopolysaccharide (LPS) biosynthesis. Catalyzes the transfer of 3-deoxy-D-manno-octulosonate (Kdo) residue(s) from CMP-Kdo to lipid IV(A), the tetraacyldisaccharide-1,4'-bisphosphate precursor of lipid A.</text>
</comment>
<reference evidence="13 14" key="1">
    <citation type="submission" date="2019-10" db="EMBL/GenBank/DDBJ databases">
        <title>Epibacterium sp. nov., isolated from seawater.</title>
        <authorList>
            <person name="Zhang X."/>
            <person name="Li N."/>
        </authorList>
    </citation>
    <scope>NUCLEOTIDE SEQUENCE [LARGE SCALE GENOMIC DNA]</scope>
    <source>
        <strain evidence="13 14">SM1979</strain>
    </source>
</reference>
<sequence>MSPAKDVAAKATPLFAAYRVAARALAPLAWRKVSAKLRAYGLPEARVRERLGHASLPRPQGRLMWFHAASVGESLSILKLVRRLGELDPGLEFLITSGTPTSAELIEKRMPPRCRHQFPPLDHPAYVRRFLSHWRPDLAVLVESELWPNLIVETRKAGAPLILLNARLSPKSVASWQKHHRTATYLLAQFAQFITQNQETADNLRAIGAHADRIRPGSNLKALAAPPPVDADLLTQTQAALSGRAVWTASSTHRGEEEPVIAAHQELLRSHPDLCLILIPRHPERGDEVEALITEAGLTCARRSRGEMPSAQSQIYLADTLGETGTWYAACPLVFLGGSLLDIGGHNPFEPSHHGCAVTTGPGYFNFAETYGDMLAEGAATEIADAPGLAQQIGCWLDDPKTLEVTRTAARTFISRQSDLLDQTADLLLAQLPK</sequence>
<keyword evidence="11" id="KW-0448">Lipopolysaccharide biosynthesis</keyword>
<dbReference type="Gene3D" id="3.40.50.2000">
    <property type="entry name" value="Glycogen Phosphorylase B"/>
    <property type="match status" value="1"/>
</dbReference>
<evidence type="ECO:0000256" key="11">
    <source>
        <dbReference type="RuleBase" id="RU365103"/>
    </source>
</evidence>
<dbReference type="Proteomes" id="UP000444174">
    <property type="component" value="Unassembled WGS sequence"/>
</dbReference>
<dbReference type="AlphaFoldDB" id="A0A843YD44"/>
<comment type="subcellular location">
    <subcellularLocation>
        <location evidence="11">Cell membrane</location>
    </subcellularLocation>
</comment>
<evidence type="ECO:0000256" key="6">
    <source>
        <dbReference type="ARBA" id="ARBA00022679"/>
    </source>
</evidence>
<evidence type="ECO:0000256" key="8">
    <source>
        <dbReference type="ARBA" id="ARBA00049183"/>
    </source>
</evidence>
<protein>
    <recommendedName>
        <fullName evidence="5 11">3-deoxy-D-manno-octulosonic acid transferase</fullName>
        <shortName evidence="11">Kdo transferase</shortName>
        <ecNumber evidence="4 11">2.4.99.12</ecNumber>
    </recommendedName>
    <alternativeName>
        <fullName evidence="7 11">Lipid IV(A) 3-deoxy-D-manno-octulosonic acid transferase</fullName>
    </alternativeName>
</protein>
<dbReference type="InterPro" id="IPR007507">
    <property type="entry name" value="Glycos_transf_N"/>
</dbReference>
<keyword evidence="11" id="KW-1003">Cell membrane</keyword>
<evidence type="ECO:0000256" key="1">
    <source>
        <dbReference type="ARBA" id="ARBA00003394"/>
    </source>
</evidence>
<evidence type="ECO:0000256" key="2">
    <source>
        <dbReference type="ARBA" id="ARBA00004713"/>
    </source>
</evidence>
<comment type="catalytic activity">
    <reaction evidence="8 11">
        <text>lipid IVA (E. coli) + CMP-3-deoxy-beta-D-manno-octulosonate = alpha-Kdo-(2-&gt;6)-lipid IVA (E. coli) + CMP + H(+)</text>
        <dbReference type="Rhea" id="RHEA:28066"/>
        <dbReference type="ChEBI" id="CHEBI:15378"/>
        <dbReference type="ChEBI" id="CHEBI:58603"/>
        <dbReference type="ChEBI" id="CHEBI:60364"/>
        <dbReference type="ChEBI" id="CHEBI:60377"/>
        <dbReference type="ChEBI" id="CHEBI:85987"/>
        <dbReference type="EC" id="2.4.99.12"/>
    </reaction>
</comment>
<keyword evidence="11" id="KW-0472">Membrane</keyword>
<dbReference type="FunFam" id="3.40.50.2000:FF:000032">
    <property type="entry name" value="3-deoxy-D-manno-octulosonic acid transferase"/>
    <property type="match status" value="1"/>
</dbReference>
<dbReference type="SUPFAM" id="SSF53756">
    <property type="entry name" value="UDP-Glycosyltransferase/glycogen phosphorylase"/>
    <property type="match status" value="1"/>
</dbReference>
<evidence type="ECO:0000256" key="5">
    <source>
        <dbReference type="ARBA" id="ARBA00019077"/>
    </source>
</evidence>
<dbReference type="InterPro" id="IPR039901">
    <property type="entry name" value="Kdotransferase"/>
</dbReference>
<dbReference type="UniPathway" id="UPA00958"/>
<feature type="domain" description="3-deoxy-D-manno-octulosonic-acid transferase N-terminal" evidence="12">
    <location>
        <begin position="46"/>
        <end position="222"/>
    </location>
</feature>
<comment type="pathway">
    <text evidence="2 11">Bacterial outer membrane biogenesis; LPS core biosynthesis.</text>
</comment>
<evidence type="ECO:0000313" key="14">
    <source>
        <dbReference type="Proteomes" id="UP000444174"/>
    </source>
</evidence>
<organism evidence="13 14">
    <name type="scientific">Tritonibacter litoralis</name>
    <dbReference type="NCBI Taxonomy" id="2662264"/>
    <lineage>
        <taxon>Bacteria</taxon>
        <taxon>Pseudomonadati</taxon>
        <taxon>Pseudomonadota</taxon>
        <taxon>Alphaproteobacteria</taxon>
        <taxon>Rhodobacterales</taxon>
        <taxon>Paracoccaceae</taxon>
        <taxon>Tritonibacter</taxon>
    </lineage>
</organism>
<evidence type="ECO:0000256" key="10">
    <source>
        <dbReference type="PIRSR" id="PIRSR639901-2"/>
    </source>
</evidence>
<dbReference type="Pfam" id="PF04413">
    <property type="entry name" value="Glycos_transf_N"/>
    <property type="match status" value="1"/>
</dbReference>
<keyword evidence="14" id="KW-1185">Reference proteome</keyword>
<accession>A0A843YD44</accession>
<keyword evidence="6 11" id="KW-0808">Transferase</keyword>
<gene>
    <name evidence="13" type="ORF">GFB49_03880</name>
</gene>
<evidence type="ECO:0000256" key="3">
    <source>
        <dbReference type="ARBA" id="ARBA00006380"/>
    </source>
</evidence>
<dbReference type="InterPro" id="IPR038107">
    <property type="entry name" value="Glycos_transf_N_sf"/>
</dbReference>
<feature type="site" description="Transition state stabilizer" evidence="10">
    <location>
        <position position="143"/>
    </location>
</feature>
<proteinExistence type="inferred from homology"/>
<dbReference type="EC" id="2.4.99.12" evidence="4 11"/>
<feature type="site" description="Transition state stabilizer" evidence="10">
    <location>
        <position position="221"/>
    </location>
</feature>
<dbReference type="PANTHER" id="PTHR42755:SF1">
    <property type="entry name" value="3-DEOXY-D-MANNO-OCTULOSONIC ACID TRANSFERASE, MITOCHONDRIAL-RELATED"/>
    <property type="match status" value="1"/>
</dbReference>
<dbReference type="EMBL" id="WIBF01000001">
    <property type="protein sequence ID" value="MQQ07585.1"/>
    <property type="molecule type" value="Genomic_DNA"/>
</dbReference>
<evidence type="ECO:0000256" key="4">
    <source>
        <dbReference type="ARBA" id="ARBA00012621"/>
    </source>
</evidence>
<dbReference type="GO" id="GO:0009244">
    <property type="term" value="P:lipopolysaccharide core region biosynthetic process"/>
    <property type="evidence" value="ECO:0007669"/>
    <property type="project" value="UniProtKB-UniRule"/>
</dbReference>
<dbReference type="GO" id="GO:0005886">
    <property type="term" value="C:plasma membrane"/>
    <property type="evidence" value="ECO:0007669"/>
    <property type="project" value="UniProtKB-SubCell"/>
</dbReference>
<dbReference type="GO" id="GO:0009245">
    <property type="term" value="P:lipid A biosynthetic process"/>
    <property type="evidence" value="ECO:0007669"/>
    <property type="project" value="TreeGrafter"/>
</dbReference>
<dbReference type="Gene3D" id="3.40.50.11720">
    <property type="entry name" value="3-Deoxy-D-manno-octulosonic-acid transferase, N-terminal domain"/>
    <property type="match status" value="1"/>
</dbReference>
<dbReference type="RefSeq" id="WP_153214453.1">
    <property type="nucleotide sequence ID" value="NZ_WIBF01000001.1"/>
</dbReference>
<evidence type="ECO:0000256" key="9">
    <source>
        <dbReference type="PIRSR" id="PIRSR639901-1"/>
    </source>
</evidence>
<evidence type="ECO:0000259" key="12">
    <source>
        <dbReference type="Pfam" id="PF04413"/>
    </source>
</evidence>
<feature type="active site" description="Proton acceptor" evidence="9">
    <location>
        <position position="73"/>
    </location>
</feature>
<comment type="similarity">
    <text evidence="3">Belongs to the glycosyltransferase group 1 family. Glycosyltransferase 30 subfamily.</text>
</comment>
<dbReference type="PANTHER" id="PTHR42755">
    <property type="entry name" value="3-DEOXY-MANNO-OCTULOSONATE CYTIDYLYLTRANSFERASE"/>
    <property type="match status" value="1"/>
</dbReference>
<dbReference type="GO" id="GO:0043842">
    <property type="term" value="F:Kdo transferase activity"/>
    <property type="evidence" value="ECO:0007669"/>
    <property type="project" value="UniProtKB-EC"/>
</dbReference>
<evidence type="ECO:0000256" key="7">
    <source>
        <dbReference type="ARBA" id="ARBA00031445"/>
    </source>
</evidence>
<name>A0A843YD44_9RHOB</name>
<comment type="caution">
    <text evidence="13">The sequence shown here is derived from an EMBL/GenBank/DDBJ whole genome shotgun (WGS) entry which is preliminary data.</text>
</comment>